<protein>
    <submittedName>
        <fullName evidence="1">Uncharacterized protein</fullName>
    </submittedName>
</protein>
<sequence>MLEPNMEFKDSRKPKKFEQRDWNVSFTRNLITMMVFRDLIRPGLLALCPVRPMLKAASAASVWAYNELLRLTCISADCDLKHDFDCCTVFESDPGLDALKLRVDAVGPGRQTPPRLYDQPGAAQPWPPIAKDAPLLSCILKLFQIEGLEHQAGADRVLLRISVANAMAKSANGSSTCSFRSTARAVCADLNSHWPRSGSDLIPSDRELNLDQRATTAPC</sequence>
<keyword evidence="2" id="KW-1185">Reference proteome</keyword>
<evidence type="ECO:0000313" key="1">
    <source>
        <dbReference type="EMBL" id="GBP56072.1"/>
    </source>
</evidence>
<name>A0A4C1WZD5_EUMVA</name>
<dbReference type="Proteomes" id="UP000299102">
    <property type="component" value="Unassembled WGS sequence"/>
</dbReference>
<reference evidence="1 2" key="1">
    <citation type="journal article" date="2019" name="Commun. Biol.">
        <title>The bagworm genome reveals a unique fibroin gene that provides high tensile strength.</title>
        <authorList>
            <person name="Kono N."/>
            <person name="Nakamura H."/>
            <person name="Ohtoshi R."/>
            <person name="Tomita M."/>
            <person name="Numata K."/>
            <person name="Arakawa K."/>
        </authorList>
    </citation>
    <scope>NUCLEOTIDE SEQUENCE [LARGE SCALE GENOMIC DNA]</scope>
</reference>
<proteinExistence type="predicted"/>
<gene>
    <name evidence="1" type="ORF">EVAR_43835_1</name>
</gene>
<dbReference type="AlphaFoldDB" id="A0A4C1WZD5"/>
<comment type="caution">
    <text evidence="1">The sequence shown here is derived from an EMBL/GenBank/DDBJ whole genome shotgun (WGS) entry which is preliminary data.</text>
</comment>
<dbReference type="EMBL" id="BGZK01000684">
    <property type="protein sequence ID" value="GBP56072.1"/>
    <property type="molecule type" value="Genomic_DNA"/>
</dbReference>
<organism evidence="1 2">
    <name type="scientific">Eumeta variegata</name>
    <name type="common">Bagworm moth</name>
    <name type="synonym">Eumeta japonica</name>
    <dbReference type="NCBI Taxonomy" id="151549"/>
    <lineage>
        <taxon>Eukaryota</taxon>
        <taxon>Metazoa</taxon>
        <taxon>Ecdysozoa</taxon>
        <taxon>Arthropoda</taxon>
        <taxon>Hexapoda</taxon>
        <taxon>Insecta</taxon>
        <taxon>Pterygota</taxon>
        <taxon>Neoptera</taxon>
        <taxon>Endopterygota</taxon>
        <taxon>Lepidoptera</taxon>
        <taxon>Glossata</taxon>
        <taxon>Ditrysia</taxon>
        <taxon>Tineoidea</taxon>
        <taxon>Psychidae</taxon>
        <taxon>Oiketicinae</taxon>
        <taxon>Eumeta</taxon>
    </lineage>
</organism>
<accession>A0A4C1WZD5</accession>
<evidence type="ECO:0000313" key="2">
    <source>
        <dbReference type="Proteomes" id="UP000299102"/>
    </source>
</evidence>